<feature type="region of interest" description="Disordered" evidence="2">
    <location>
        <begin position="320"/>
        <end position="348"/>
    </location>
</feature>
<evidence type="ECO:0000313" key="5">
    <source>
        <dbReference type="EMBL" id="TWU49813.1"/>
    </source>
</evidence>
<name>A0A5C6EJA0_9BACT</name>
<dbReference type="RefSeq" id="WP_146536008.1">
    <property type="nucleotide sequence ID" value="NZ_SJPX01000004.1"/>
</dbReference>
<proteinExistence type="inferred from homology"/>
<keyword evidence="3" id="KW-0472">Membrane</keyword>
<evidence type="ECO:0000256" key="1">
    <source>
        <dbReference type="ARBA" id="ARBA00009477"/>
    </source>
</evidence>
<evidence type="ECO:0000256" key="2">
    <source>
        <dbReference type="SAM" id="MobiDB-lite"/>
    </source>
</evidence>
<dbReference type="Gene3D" id="2.40.50.100">
    <property type="match status" value="2"/>
</dbReference>
<dbReference type="NCBIfam" id="TIGR01730">
    <property type="entry name" value="RND_mfp"/>
    <property type="match status" value="1"/>
</dbReference>
<dbReference type="EMBL" id="SJPX01000004">
    <property type="protein sequence ID" value="TWU49813.1"/>
    <property type="molecule type" value="Genomic_DNA"/>
</dbReference>
<comment type="similarity">
    <text evidence="1">Belongs to the membrane fusion protein (MFP) (TC 8.A.1) family.</text>
</comment>
<reference evidence="5 6" key="1">
    <citation type="submission" date="2019-02" db="EMBL/GenBank/DDBJ databases">
        <title>Deep-cultivation of Planctomycetes and their phenomic and genomic characterization uncovers novel biology.</title>
        <authorList>
            <person name="Wiegand S."/>
            <person name="Jogler M."/>
            <person name="Boedeker C."/>
            <person name="Pinto D."/>
            <person name="Vollmers J."/>
            <person name="Rivas-Marin E."/>
            <person name="Kohn T."/>
            <person name="Peeters S.H."/>
            <person name="Heuer A."/>
            <person name="Rast P."/>
            <person name="Oberbeckmann S."/>
            <person name="Bunk B."/>
            <person name="Jeske O."/>
            <person name="Meyerdierks A."/>
            <person name="Storesund J.E."/>
            <person name="Kallscheuer N."/>
            <person name="Luecker S."/>
            <person name="Lage O.M."/>
            <person name="Pohl T."/>
            <person name="Merkel B.J."/>
            <person name="Hornburger P."/>
            <person name="Mueller R.-W."/>
            <person name="Bruemmer F."/>
            <person name="Labrenz M."/>
            <person name="Spormann A.M."/>
            <person name="Op Den Camp H."/>
            <person name="Overmann J."/>
            <person name="Amann R."/>
            <person name="Jetten M.S.M."/>
            <person name="Mascher T."/>
            <person name="Medema M.H."/>
            <person name="Devos D.P."/>
            <person name="Kaster A.-K."/>
            <person name="Ovreas L."/>
            <person name="Rohde M."/>
            <person name="Galperin M.Y."/>
            <person name="Jogler C."/>
        </authorList>
    </citation>
    <scope>NUCLEOTIDE SEQUENCE [LARGE SCALE GENOMIC DNA]</scope>
    <source>
        <strain evidence="5 6">Poly59</strain>
    </source>
</reference>
<dbReference type="GO" id="GO:1990281">
    <property type="term" value="C:efflux pump complex"/>
    <property type="evidence" value="ECO:0007669"/>
    <property type="project" value="TreeGrafter"/>
</dbReference>
<evidence type="ECO:0000259" key="4">
    <source>
        <dbReference type="Pfam" id="PF25954"/>
    </source>
</evidence>
<evidence type="ECO:0000313" key="6">
    <source>
        <dbReference type="Proteomes" id="UP000317977"/>
    </source>
</evidence>
<dbReference type="InterPro" id="IPR006143">
    <property type="entry name" value="RND_pump_MFP"/>
</dbReference>
<dbReference type="PANTHER" id="PTHR30469">
    <property type="entry name" value="MULTIDRUG RESISTANCE PROTEIN MDTA"/>
    <property type="match status" value="1"/>
</dbReference>
<evidence type="ECO:0000256" key="3">
    <source>
        <dbReference type="SAM" id="Phobius"/>
    </source>
</evidence>
<dbReference type="InterPro" id="IPR058792">
    <property type="entry name" value="Beta-barrel_RND_2"/>
</dbReference>
<keyword evidence="3" id="KW-0812">Transmembrane</keyword>
<sequence length="348" mass="38327">MTMTKFYTIQTLVRHLMQSRGVPRFRRIINVTIINVTLTTLVVVVVVVVTASVGTTAVQAEMQSVLVRTPSQDLYEGLIEPKHTIMIAASEVGLLESLDVEVGDRVSAGEVVARLDDAMQQSAVRIATLQSLMTGERDATKAELDFSQSRAQKLRPLAANGMARPDELARAETELRVSAARYAAAEEQFQLRQLELQRYQLQLERRRVRSPMAGVISRVLRKPGEFISPGEPSVVQMLVVDQLIAVFNIPVEDTPEIRVGAPVRIFLRSTSTKVDAAVTSLAPEIEGESGTLQVRVELDNAEGRMLAGDRCTLRFLPDNASTVQQNPHSQSRSASNPYIRSNHGATTR</sequence>
<dbReference type="SUPFAM" id="SSF111369">
    <property type="entry name" value="HlyD-like secretion proteins"/>
    <property type="match status" value="1"/>
</dbReference>
<dbReference type="OrthoDB" id="9806939at2"/>
<dbReference type="AlphaFoldDB" id="A0A5C6EJA0"/>
<dbReference type="Gene3D" id="2.40.30.170">
    <property type="match status" value="1"/>
</dbReference>
<dbReference type="Pfam" id="PF25954">
    <property type="entry name" value="Beta-barrel_RND_2"/>
    <property type="match status" value="1"/>
</dbReference>
<accession>A0A5C6EJA0</accession>
<feature type="domain" description="CusB-like beta-barrel" evidence="4">
    <location>
        <begin position="248"/>
        <end position="315"/>
    </location>
</feature>
<keyword evidence="6" id="KW-1185">Reference proteome</keyword>
<feature type="transmembrane region" description="Helical" evidence="3">
    <location>
        <begin position="28"/>
        <end position="53"/>
    </location>
</feature>
<protein>
    <submittedName>
        <fullName evidence="5">Macrolide transporter subunit MacA</fullName>
    </submittedName>
</protein>
<dbReference type="GO" id="GO:0015562">
    <property type="term" value="F:efflux transmembrane transporter activity"/>
    <property type="evidence" value="ECO:0007669"/>
    <property type="project" value="TreeGrafter"/>
</dbReference>
<gene>
    <name evidence="5" type="ORF">Poly59_44380</name>
</gene>
<dbReference type="PANTHER" id="PTHR30469:SF15">
    <property type="entry name" value="HLYD FAMILY OF SECRETION PROTEINS"/>
    <property type="match status" value="1"/>
</dbReference>
<keyword evidence="3" id="KW-1133">Transmembrane helix</keyword>
<organism evidence="5 6">
    <name type="scientific">Rubripirellula reticaptiva</name>
    <dbReference type="NCBI Taxonomy" id="2528013"/>
    <lineage>
        <taxon>Bacteria</taxon>
        <taxon>Pseudomonadati</taxon>
        <taxon>Planctomycetota</taxon>
        <taxon>Planctomycetia</taxon>
        <taxon>Pirellulales</taxon>
        <taxon>Pirellulaceae</taxon>
        <taxon>Rubripirellula</taxon>
    </lineage>
</organism>
<dbReference type="Proteomes" id="UP000317977">
    <property type="component" value="Unassembled WGS sequence"/>
</dbReference>
<comment type="caution">
    <text evidence="5">The sequence shown here is derived from an EMBL/GenBank/DDBJ whole genome shotgun (WGS) entry which is preliminary data.</text>
</comment>